<feature type="chain" id="PRO_5032527452" evidence="2">
    <location>
        <begin position="31"/>
        <end position="106"/>
    </location>
</feature>
<protein>
    <submittedName>
        <fullName evidence="3">(Mediterranean fruit fly) hypothetical protein</fullName>
    </submittedName>
</protein>
<feature type="signal peptide" evidence="2">
    <location>
        <begin position="1"/>
        <end position="30"/>
    </location>
</feature>
<reference evidence="3" key="1">
    <citation type="submission" date="2020-11" db="EMBL/GenBank/DDBJ databases">
        <authorList>
            <person name="Whitehead M."/>
        </authorList>
    </citation>
    <scope>NUCLEOTIDE SEQUENCE</scope>
    <source>
        <strain evidence="3">EGII</strain>
    </source>
</reference>
<sequence>MQRNAVVKSPAHVLLCFIILIWSNPHSELACIIDKSCLHQRDRPVHRSNKRTNRQSDNEVSTPHHTTPAIFHSHAEFESKLGCTALQRCRDCSVERRRIQYLRCSG</sequence>
<organism evidence="3 4">
    <name type="scientific">Ceratitis capitata</name>
    <name type="common">Mediterranean fruit fly</name>
    <name type="synonym">Tephritis capitata</name>
    <dbReference type="NCBI Taxonomy" id="7213"/>
    <lineage>
        <taxon>Eukaryota</taxon>
        <taxon>Metazoa</taxon>
        <taxon>Ecdysozoa</taxon>
        <taxon>Arthropoda</taxon>
        <taxon>Hexapoda</taxon>
        <taxon>Insecta</taxon>
        <taxon>Pterygota</taxon>
        <taxon>Neoptera</taxon>
        <taxon>Endopterygota</taxon>
        <taxon>Diptera</taxon>
        <taxon>Brachycera</taxon>
        <taxon>Muscomorpha</taxon>
        <taxon>Tephritoidea</taxon>
        <taxon>Tephritidae</taxon>
        <taxon>Ceratitis</taxon>
        <taxon>Ceratitis</taxon>
    </lineage>
</organism>
<feature type="region of interest" description="Disordered" evidence="1">
    <location>
        <begin position="43"/>
        <end position="66"/>
    </location>
</feature>
<keyword evidence="2" id="KW-0732">Signal</keyword>
<gene>
    <name evidence="3" type="ORF">CCAP1982_LOCUS6967</name>
</gene>
<dbReference type="AlphaFoldDB" id="A0A811UKM2"/>
<dbReference type="Proteomes" id="UP000606786">
    <property type="component" value="Unassembled WGS sequence"/>
</dbReference>
<proteinExistence type="predicted"/>
<evidence type="ECO:0000313" key="3">
    <source>
        <dbReference type="EMBL" id="CAD6998367.1"/>
    </source>
</evidence>
<keyword evidence="4" id="KW-1185">Reference proteome</keyword>
<evidence type="ECO:0000256" key="2">
    <source>
        <dbReference type="SAM" id="SignalP"/>
    </source>
</evidence>
<accession>A0A811UKM2</accession>
<comment type="caution">
    <text evidence="3">The sequence shown here is derived from an EMBL/GenBank/DDBJ whole genome shotgun (WGS) entry which is preliminary data.</text>
</comment>
<dbReference type="EMBL" id="CAJHJT010000012">
    <property type="protein sequence ID" value="CAD6998367.1"/>
    <property type="molecule type" value="Genomic_DNA"/>
</dbReference>
<evidence type="ECO:0000256" key="1">
    <source>
        <dbReference type="SAM" id="MobiDB-lite"/>
    </source>
</evidence>
<evidence type="ECO:0000313" key="4">
    <source>
        <dbReference type="Proteomes" id="UP000606786"/>
    </source>
</evidence>
<name>A0A811UKM2_CERCA</name>